<accession>A0A1N7SSD3</accession>
<dbReference type="Proteomes" id="UP000195569">
    <property type="component" value="Unassembled WGS sequence"/>
</dbReference>
<proteinExistence type="predicted"/>
<gene>
    <name evidence="1" type="ORF">BN2476_760006</name>
</gene>
<name>A0A1N7SSD3_9BURK</name>
<evidence type="ECO:0000313" key="2">
    <source>
        <dbReference type="Proteomes" id="UP000195569"/>
    </source>
</evidence>
<evidence type="ECO:0000313" key="1">
    <source>
        <dbReference type="EMBL" id="SIT50236.1"/>
    </source>
</evidence>
<reference evidence="1" key="1">
    <citation type="submission" date="2016-12" db="EMBL/GenBank/DDBJ databases">
        <authorList>
            <person name="Moulin L."/>
        </authorList>
    </citation>
    <scope>NUCLEOTIDE SEQUENCE [LARGE SCALE GENOMIC DNA]</scope>
    <source>
        <strain evidence="1">STM 7183</strain>
    </source>
</reference>
<sequence>MRVGKGRAMRVPGLRAAACSGEADRGGRGARVVSARGVLREKG</sequence>
<comment type="caution">
    <text evidence="1">The sequence shown here is derived from an EMBL/GenBank/DDBJ whole genome shotgun (WGS) entry which is preliminary data.</text>
</comment>
<dbReference type="EMBL" id="CYGY02000076">
    <property type="protein sequence ID" value="SIT50236.1"/>
    <property type="molecule type" value="Genomic_DNA"/>
</dbReference>
<organism evidence="1 2">
    <name type="scientific">Paraburkholderia piptadeniae</name>
    <dbReference type="NCBI Taxonomy" id="1701573"/>
    <lineage>
        <taxon>Bacteria</taxon>
        <taxon>Pseudomonadati</taxon>
        <taxon>Pseudomonadota</taxon>
        <taxon>Betaproteobacteria</taxon>
        <taxon>Burkholderiales</taxon>
        <taxon>Burkholderiaceae</taxon>
        <taxon>Paraburkholderia</taxon>
    </lineage>
</organism>
<keyword evidence="2" id="KW-1185">Reference proteome</keyword>
<protein>
    <submittedName>
        <fullName evidence="1">Uncharacterized protein</fullName>
    </submittedName>
</protein>
<dbReference type="AlphaFoldDB" id="A0A1N7SSD3"/>